<evidence type="ECO:0000313" key="3">
    <source>
        <dbReference type="Proteomes" id="UP000015104"/>
    </source>
</evidence>
<organism evidence="2 3">
    <name type="scientific">Tetranychus urticae</name>
    <name type="common">Two-spotted spider mite</name>
    <dbReference type="NCBI Taxonomy" id="32264"/>
    <lineage>
        <taxon>Eukaryota</taxon>
        <taxon>Metazoa</taxon>
        <taxon>Ecdysozoa</taxon>
        <taxon>Arthropoda</taxon>
        <taxon>Chelicerata</taxon>
        <taxon>Arachnida</taxon>
        <taxon>Acari</taxon>
        <taxon>Acariformes</taxon>
        <taxon>Trombidiformes</taxon>
        <taxon>Prostigmata</taxon>
        <taxon>Eleutherengona</taxon>
        <taxon>Raphignathae</taxon>
        <taxon>Tetranychoidea</taxon>
        <taxon>Tetranychidae</taxon>
        <taxon>Tetranychus</taxon>
    </lineage>
</organism>
<dbReference type="AlphaFoldDB" id="T1JR10"/>
<protein>
    <submittedName>
        <fullName evidence="2">Uncharacterized protein</fullName>
    </submittedName>
</protein>
<dbReference type="EnsemblMetazoa" id="tetur01g05200.1">
    <property type="protein sequence ID" value="tetur01g05200.1"/>
    <property type="gene ID" value="tetur01g05200"/>
</dbReference>
<accession>T1JR10</accession>
<name>T1JR10_TETUR</name>
<evidence type="ECO:0000256" key="1">
    <source>
        <dbReference type="SAM" id="SignalP"/>
    </source>
</evidence>
<dbReference type="Proteomes" id="UP000015104">
    <property type="component" value="Unassembled WGS sequence"/>
</dbReference>
<evidence type="ECO:0000313" key="2">
    <source>
        <dbReference type="EnsemblMetazoa" id="tetur01g05200.1"/>
    </source>
</evidence>
<feature type="signal peptide" evidence="1">
    <location>
        <begin position="1"/>
        <end position="16"/>
    </location>
</feature>
<feature type="chain" id="PRO_5004579897" evidence="1">
    <location>
        <begin position="17"/>
        <end position="56"/>
    </location>
</feature>
<reference evidence="2" key="2">
    <citation type="submission" date="2015-06" db="UniProtKB">
        <authorList>
            <consortium name="EnsemblMetazoa"/>
        </authorList>
    </citation>
    <scope>IDENTIFICATION</scope>
</reference>
<dbReference type="EMBL" id="CAEY01000442">
    <property type="status" value="NOT_ANNOTATED_CDS"/>
    <property type="molecule type" value="Genomic_DNA"/>
</dbReference>
<reference evidence="3" key="1">
    <citation type="submission" date="2011-08" db="EMBL/GenBank/DDBJ databases">
        <authorList>
            <person name="Rombauts S."/>
        </authorList>
    </citation>
    <scope>NUCLEOTIDE SEQUENCE</scope>
    <source>
        <strain evidence="3">London</strain>
    </source>
</reference>
<sequence length="56" mass="6483">MFALFVLASAFGFICTIFVEPQKGSNLGFQLYIYLFREGQLNQSFQFLLLLRWPAS</sequence>
<keyword evidence="3" id="KW-1185">Reference proteome</keyword>
<keyword evidence="1" id="KW-0732">Signal</keyword>
<dbReference type="HOGENOM" id="CLU_3016785_0_0_1"/>
<proteinExistence type="predicted"/>